<evidence type="ECO:0000256" key="3">
    <source>
        <dbReference type="ARBA" id="ARBA00023125"/>
    </source>
</evidence>
<gene>
    <name evidence="7" type="ORF">CCACVL1_30135</name>
</gene>
<dbReference type="InterPro" id="IPR003340">
    <property type="entry name" value="B3_DNA-bd"/>
</dbReference>
<dbReference type="Proteomes" id="UP000188268">
    <property type="component" value="Unassembled WGS sequence"/>
</dbReference>
<comment type="caution">
    <text evidence="7">The sequence shown here is derived from an EMBL/GenBank/DDBJ whole genome shotgun (WGS) entry which is preliminary data.</text>
</comment>
<sequence length="407" mass="46846">MAAEQPPPKFKKTLEARDLRPRVYMNPGQEFLDACGLEGTQTFSFRMEEGRRDFEIRLEHRRNMLILKRGWYEFAIQSGLRRGDRCSFRYMGIGRASGLPVIEIKRKPRRNPPPTYFRSSLVFDILLTMNKYLKENSMETAKPSLNLSDLPLEIVANILSKAASESPEDYANAVLSCKWATMAAKNFLIFKEVNLAAMDPVPWQKVEVEMLNRCASQGNTEALFRMGLVTFFGRMMDHEEALHFLKKAYNGGHLTAGYMLGLIMVFCCGPSHMEEGLRILFGLKMESKTNPRSAVWNCRSTASRLLRKLWGVLPFWNPNEDRDCHRCKKCRTHEITNGVGVACPLPDNWSSPNFHDYENPKSWQILLGIADPLDGVCCKRCFWIREAKFFFAYVRDTCRYANEAINF</sequence>
<dbReference type="PANTHER" id="PTHR33784">
    <property type="entry name" value="OS05G0482100 PROTEIN"/>
    <property type="match status" value="1"/>
</dbReference>
<evidence type="ECO:0000256" key="1">
    <source>
        <dbReference type="ARBA" id="ARBA00004123"/>
    </source>
</evidence>
<dbReference type="InterPro" id="IPR057136">
    <property type="entry name" value="At2g35280_TPR_dom"/>
</dbReference>
<dbReference type="PANTHER" id="PTHR33784:SF10">
    <property type="entry name" value="F-BOX PROTEIN"/>
    <property type="match status" value="1"/>
</dbReference>
<dbReference type="Gramene" id="OMO50954">
    <property type="protein sequence ID" value="OMO50954"/>
    <property type="gene ID" value="CCACVL1_30135"/>
</dbReference>
<dbReference type="EMBL" id="AWWV01016007">
    <property type="protein sequence ID" value="OMO50954.1"/>
    <property type="molecule type" value="Genomic_DNA"/>
</dbReference>
<dbReference type="Gene3D" id="1.25.40.10">
    <property type="entry name" value="Tetratricopeptide repeat domain"/>
    <property type="match status" value="1"/>
</dbReference>
<dbReference type="GO" id="GO:0003677">
    <property type="term" value="F:DNA binding"/>
    <property type="evidence" value="ECO:0007669"/>
    <property type="project" value="UniProtKB-KW"/>
</dbReference>
<reference evidence="7 8" key="1">
    <citation type="submission" date="2013-09" db="EMBL/GenBank/DDBJ databases">
        <title>Corchorus capsularis genome sequencing.</title>
        <authorList>
            <person name="Alam M."/>
            <person name="Haque M.S."/>
            <person name="Islam M.S."/>
            <person name="Emdad E.M."/>
            <person name="Islam M.M."/>
            <person name="Ahmed B."/>
            <person name="Halim A."/>
            <person name="Hossen Q.M.M."/>
            <person name="Hossain M.Z."/>
            <person name="Ahmed R."/>
            <person name="Khan M.M."/>
            <person name="Islam R."/>
            <person name="Rashid M.M."/>
            <person name="Khan S.A."/>
            <person name="Rahman M.S."/>
            <person name="Alam M."/>
        </authorList>
    </citation>
    <scope>NUCLEOTIDE SEQUENCE [LARGE SCALE GENOMIC DNA]</scope>
    <source>
        <strain evidence="8">cv. CVL-1</strain>
        <tissue evidence="7">Whole seedling</tissue>
    </source>
</reference>
<keyword evidence="2" id="KW-0805">Transcription regulation</keyword>
<dbReference type="AlphaFoldDB" id="A0A1R3FYN8"/>
<keyword evidence="3" id="KW-0238">DNA-binding</keyword>
<keyword evidence="8" id="KW-1185">Reference proteome</keyword>
<evidence type="ECO:0000313" key="7">
    <source>
        <dbReference type="EMBL" id="OMO50954.1"/>
    </source>
</evidence>
<evidence type="ECO:0000256" key="2">
    <source>
        <dbReference type="ARBA" id="ARBA00023015"/>
    </source>
</evidence>
<dbReference type="STRING" id="210143.A0A1R3FYN8"/>
<evidence type="ECO:0000313" key="8">
    <source>
        <dbReference type="Proteomes" id="UP000188268"/>
    </source>
</evidence>
<evidence type="ECO:0000256" key="4">
    <source>
        <dbReference type="ARBA" id="ARBA00023163"/>
    </source>
</evidence>
<feature type="domain" description="TF-B3" evidence="6">
    <location>
        <begin position="10"/>
        <end position="108"/>
    </location>
</feature>
<evidence type="ECO:0000259" key="6">
    <source>
        <dbReference type="PROSITE" id="PS50863"/>
    </source>
</evidence>
<keyword evidence="5" id="KW-0539">Nucleus</keyword>
<dbReference type="InterPro" id="IPR015300">
    <property type="entry name" value="DNA-bd_pseudobarrel_sf"/>
</dbReference>
<accession>A0A1R3FYN8</accession>
<dbReference type="GO" id="GO:0005634">
    <property type="term" value="C:nucleus"/>
    <property type="evidence" value="ECO:0007669"/>
    <property type="project" value="UniProtKB-SubCell"/>
</dbReference>
<organism evidence="7 8">
    <name type="scientific">Corchorus capsularis</name>
    <name type="common">Jute</name>
    <dbReference type="NCBI Taxonomy" id="210143"/>
    <lineage>
        <taxon>Eukaryota</taxon>
        <taxon>Viridiplantae</taxon>
        <taxon>Streptophyta</taxon>
        <taxon>Embryophyta</taxon>
        <taxon>Tracheophyta</taxon>
        <taxon>Spermatophyta</taxon>
        <taxon>Magnoliopsida</taxon>
        <taxon>eudicotyledons</taxon>
        <taxon>Gunneridae</taxon>
        <taxon>Pentapetalae</taxon>
        <taxon>rosids</taxon>
        <taxon>malvids</taxon>
        <taxon>Malvales</taxon>
        <taxon>Malvaceae</taxon>
        <taxon>Grewioideae</taxon>
        <taxon>Apeibeae</taxon>
        <taxon>Corchorus</taxon>
    </lineage>
</organism>
<dbReference type="SUPFAM" id="SSF101936">
    <property type="entry name" value="DNA-binding pseudobarrel domain"/>
    <property type="match status" value="1"/>
</dbReference>
<protein>
    <recommendedName>
        <fullName evidence="6">TF-B3 domain-containing protein</fullName>
    </recommendedName>
</protein>
<comment type="subcellular location">
    <subcellularLocation>
        <location evidence="1">Nucleus</location>
    </subcellularLocation>
</comment>
<dbReference type="SUPFAM" id="SSF81901">
    <property type="entry name" value="HCP-like"/>
    <property type="match status" value="1"/>
</dbReference>
<dbReference type="InterPro" id="IPR040338">
    <property type="entry name" value="At1g67623-like"/>
</dbReference>
<dbReference type="Pfam" id="PF23310">
    <property type="entry name" value="TPR_27"/>
    <property type="match status" value="1"/>
</dbReference>
<name>A0A1R3FYN8_COCAP</name>
<dbReference type="PROSITE" id="PS50863">
    <property type="entry name" value="B3"/>
    <property type="match status" value="1"/>
</dbReference>
<dbReference type="OrthoDB" id="1926629at2759"/>
<evidence type="ECO:0000256" key="5">
    <source>
        <dbReference type="ARBA" id="ARBA00023242"/>
    </source>
</evidence>
<dbReference type="Gene3D" id="2.40.330.10">
    <property type="entry name" value="DNA-binding pseudobarrel domain"/>
    <property type="match status" value="1"/>
</dbReference>
<keyword evidence="4" id="KW-0804">Transcription</keyword>
<proteinExistence type="predicted"/>
<dbReference type="InterPro" id="IPR011990">
    <property type="entry name" value="TPR-like_helical_dom_sf"/>
</dbReference>